<evidence type="ECO:0000313" key="1">
    <source>
        <dbReference type="EMBL" id="MFC3207984.1"/>
    </source>
</evidence>
<dbReference type="Proteomes" id="UP001595583">
    <property type="component" value="Unassembled WGS sequence"/>
</dbReference>
<proteinExistence type="predicted"/>
<reference evidence="2" key="1">
    <citation type="journal article" date="2019" name="Int. J. Syst. Evol. Microbiol.">
        <title>The Global Catalogue of Microorganisms (GCM) 10K type strain sequencing project: providing services to taxonomists for standard genome sequencing and annotation.</title>
        <authorList>
            <consortium name="The Broad Institute Genomics Platform"/>
            <consortium name="The Broad Institute Genome Sequencing Center for Infectious Disease"/>
            <person name="Wu L."/>
            <person name="Ma J."/>
        </authorList>
    </citation>
    <scope>NUCLEOTIDE SEQUENCE [LARGE SCALE GENOMIC DNA]</scope>
    <source>
        <strain evidence="2">KCTC 52165</strain>
    </source>
</reference>
<accession>A0ABV7KCE7</accession>
<protein>
    <submittedName>
        <fullName evidence="1">Uncharacterized protein</fullName>
    </submittedName>
</protein>
<keyword evidence="2" id="KW-1185">Reference proteome</keyword>
<sequence length="208" mass="22932">MNRRLILPGPEIGRRRQDFFGAMSVANRIAALLDELAFPPESSDVDGKRMAAYITAQLEQGELTNWTIFVPAGVGVNVQVAGYTLRGVRRSPISRSTPARFITKSILSPLDEAIDLSDDQFARAQFETDRVLAEEGEQPADRPAGPWIRRVRGEDPRRGLLILYPIDPANAGLEPGIPLWGIVVSFPTSPTASAEWRLENTVQQRAAQ</sequence>
<gene>
    <name evidence="1" type="ORF">ACFOHJ_17315</name>
</gene>
<dbReference type="RefSeq" id="WP_378222646.1">
    <property type="nucleotide sequence ID" value="NZ_JBHRTK010000016.1"/>
</dbReference>
<evidence type="ECO:0000313" key="2">
    <source>
        <dbReference type="Proteomes" id="UP001595583"/>
    </source>
</evidence>
<dbReference type="EMBL" id="JBHRTK010000016">
    <property type="protein sequence ID" value="MFC3207984.1"/>
    <property type="molecule type" value="Genomic_DNA"/>
</dbReference>
<name>A0ABV7KCE7_9HYPH</name>
<comment type="caution">
    <text evidence="1">The sequence shown here is derived from an EMBL/GenBank/DDBJ whole genome shotgun (WGS) entry which is preliminary data.</text>
</comment>
<organism evidence="1 2">
    <name type="scientific">Aquamicrobium soli</name>
    <dbReference type="NCBI Taxonomy" id="1811518"/>
    <lineage>
        <taxon>Bacteria</taxon>
        <taxon>Pseudomonadati</taxon>
        <taxon>Pseudomonadota</taxon>
        <taxon>Alphaproteobacteria</taxon>
        <taxon>Hyphomicrobiales</taxon>
        <taxon>Phyllobacteriaceae</taxon>
        <taxon>Aquamicrobium</taxon>
    </lineage>
</organism>